<feature type="region of interest" description="Disordered" evidence="3">
    <location>
        <begin position="53"/>
        <end position="142"/>
    </location>
</feature>
<dbReference type="GO" id="GO:0030877">
    <property type="term" value="C:beta-catenin destruction complex"/>
    <property type="evidence" value="ECO:0007669"/>
    <property type="project" value="TreeGrafter"/>
</dbReference>
<keyword evidence="7" id="KW-1185">Reference proteome</keyword>
<dbReference type="OrthoDB" id="10007451at2759"/>
<dbReference type="InterPro" id="IPR044926">
    <property type="entry name" value="RGS_subdomain_2"/>
</dbReference>
<protein>
    <recommendedName>
        <fullName evidence="5">RGS domain-containing protein</fullName>
    </recommendedName>
</protein>
<dbReference type="GO" id="GO:0031625">
    <property type="term" value="F:ubiquitin protein ligase binding"/>
    <property type="evidence" value="ECO:0007669"/>
    <property type="project" value="TreeGrafter"/>
</dbReference>
<organism evidence="6 7">
    <name type="scientific">Nesidiocoris tenuis</name>
    <dbReference type="NCBI Taxonomy" id="355587"/>
    <lineage>
        <taxon>Eukaryota</taxon>
        <taxon>Metazoa</taxon>
        <taxon>Ecdysozoa</taxon>
        <taxon>Arthropoda</taxon>
        <taxon>Hexapoda</taxon>
        <taxon>Insecta</taxon>
        <taxon>Pterygota</taxon>
        <taxon>Neoptera</taxon>
        <taxon>Paraneoptera</taxon>
        <taxon>Hemiptera</taxon>
        <taxon>Heteroptera</taxon>
        <taxon>Panheteroptera</taxon>
        <taxon>Cimicomorpha</taxon>
        <taxon>Miridae</taxon>
        <taxon>Dicyphina</taxon>
        <taxon>Nesidiocoris</taxon>
    </lineage>
</organism>
<comment type="subcellular location">
    <subcellularLocation>
        <location evidence="1">Cytoplasm</location>
    </subcellularLocation>
</comment>
<evidence type="ECO:0000256" key="3">
    <source>
        <dbReference type="SAM" id="MobiDB-lite"/>
    </source>
</evidence>
<reference evidence="6 7" key="1">
    <citation type="submission" date="2020-02" db="EMBL/GenBank/DDBJ databases">
        <authorList>
            <person name="Ferguson B K."/>
        </authorList>
    </citation>
    <scope>NUCLEOTIDE SEQUENCE [LARGE SCALE GENOMIC DNA]</scope>
</reference>
<sequence length="835" mass="92955">MTFSCLIALLLKSSMKSSTLCLILLPSSRSLSKWCRMNYGIFYAFRMLQTGTGQCQRRPSGISAARRRTSHGPPDRPARPSNRRNRKCRPCPARAARLRRREFQRLGKSGKAAARSASAPADNTQYVRSSTKNEGPRVPFKSSFVAPQRPRRIRETLGYRLLSPKMIHSRLTRSESREIPYPTLPGADGHAPLGFEPEGRSGSPQCGDSRSPPGYLLWARDLASLLSDPDGVTLFKKYLVDEGKPSSDQLDFWFAIEGLHKQTDPDRIGQFVKVIYRRYFLKSQLGISDSQRKSVQKRVNDTSQYDTHIFDKAQAQVEKIINDTTYPNFLRSDVYLNHVQAMQNGCIGSSSGSSGPESHSGGGGAMLATLHEDEELEIVPSAAPASFAPLTKDMLMYTQKRRASDAVPKPEAFAGMYLHGKGSAKVYSSYNPVSRQDSELQSLSSDARTESDNLSLTDSSVDGMSYKPTRKHFQRHYRQAKESANLNKDPMLHQTVIPRTLRVVKDQAQPMNPQRFADILIEKLEIVKRNQEAEEKFAHKLLEQNDDGCGPSAKTLADAIRERFGIDDDNDQDILDQHVSRVWSDLTPSRTPGLVSPRPRSPDAARRSRSCQSTSKASSNPPPVPLHGPLHHPPAPHPYLSRPPHPPRYSRRDRLQDGLSTFSSDSGVHGFSEDKLHLPKSKSVPDYSDSTDTYASVPSHDGKFRTSSRDWSANRRHLSKKPELTDSGVSVVSESVSIGSHGHKEKVMSWLNENDSSCSHSHADRDSEKASSCSGGSRYARPNPVRGRRSPPTGPAQPFVADPSMPPLGPPHTPTQLDEARRRLEDQVRCKQTRQ</sequence>
<feature type="region of interest" description="Disordered" evidence="3">
    <location>
        <begin position="437"/>
        <end position="466"/>
    </location>
</feature>
<evidence type="ECO:0000256" key="1">
    <source>
        <dbReference type="ARBA" id="ARBA00004496"/>
    </source>
</evidence>
<dbReference type="GO" id="GO:0060090">
    <property type="term" value="F:molecular adaptor activity"/>
    <property type="evidence" value="ECO:0007669"/>
    <property type="project" value="TreeGrafter"/>
</dbReference>
<feature type="signal peptide" evidence="4">
    <location>
        <begin position="1"/>
        <end position="21"/>
    </location>
</feature>
<dbReference type="GO" id="GO:0048468">
    <property type="term" value="P:cell development"/>
    <property type="evidence" value="ECO:0007669"/>
    <property type="project" value="TreeGrafter"/>
</dbReference>
<accession>A0A6H5G5I6</accession>
<feature type="compositionally biased region" description="Basic and acidic residues" evidence="3">
    <location>
        <begin position="818"/>
        <end position="829"/>
    </location>
</feature>
<evidence type="ECO:0000313" key="7">
    <source>
        <dbReference type="Proteomes" id="UP000479000"/>
    </source>
</evidence>
<dbReference type="GO" id="GO:0005634">
    <property type="term" value="C:nucleus"/>
    <property type="evidence" value="ECO:0007669"/>
    <property type="project" value="TreeGrafter"/>
</dbReference>
<dbReference type="InterPro" id="IPR014936">
    <property type="entry name" value="Axin_b-cat-bd"/>
</dbReference>
<dbReference type="Pfam" id="PF00615">
    <property type="entry name" value="RGS"/>
    <property type="match status" value="1"/>
</dbReference>
<dbReference type="AlphaFoldDB" id="A0A6H5G5I6"/>
<dbReference type="InterPro" id="IPR036305">
    <property type="entry name" value="RGS_sf"/>
</dbReference>
<feature type="compositionally biased region" description="Pro residues" evidence="3">
    <location>
        <begin position="804"/>
        <end position="813"/>
    </location>
</feature>
<dbReference type="SUPFAM" id="SSF48097">
    <property type="entry name" value="Regulator of G-protein signaling, RGS"/>
    <property type="match status" value="1"/>
</dbReference>
<dbReference type="PRINTS" id="PR01301">
    <property type="entry name" value="RGSPROTEIN"/>
</dbReference>
<dbReference type="EMBL" id="CADCXU010006435">
    <property type="protein sequence ID" value="CAA9997990.1"/>
    <property type="molecule type" value="Genomic_DNA"/>
</dbReference>
<proteinExistence type="predicted"/>
<name>A0A6H5G5I6_9HEMI</name>
<feature type="domain" description="RGS" evidence="5">
    <location>
        <begin position="221"/>
        <end position="339"/>
    </location>
</feature>
<feature type="compositionally biased region" description="Pro residues" evidence="3">
    <location>
        <begin position="620"/>
        <end position="647"/>
    </location>
</feature>
<dbReference type="InterPro" id="IPR024066">
    <property type="entry name" value="RGS_subdom1/3"/>
</dbReference>
<evidence type="ECO:0000313" key="6">
    <source>
        <dbReference type="EMBL" id="CAA9997990.1"/>
    </source>
</evidence>
<dbReference type="PROSITE" id="PS50132">
    <property type="entry name" value="RGS"/>
    <property type="match status" value="1"/>
</dbReference>
<dbReference type="Gene3D" id="1.10.167.10">
    <property type="entry name" value="Regulator of G-protein Signalling 4, domain 2"/>
    <property type="match status" value="1"/>
</dbReference>
<feature type="compositionally biased region" description="Polar residues" evidence="3">
    <location>
        <begin position="437"/>
        <end position="462"/>
    </location>
</feature>
<keyword evidence="4" id="KW-0732">Signal</keyword>
<dbReference type="GO" id="GO:0005737">
    <property type="term" value="C:cytoplasm"/>
    <property type="evidence" value="ECO:0007669"/>
    <property type="project" value="UniProtKB-SubCell"/>
</dbReference>
<dbReference type="GO" id="GO:0090090">
    <property type="term" value="P:negative regulation of canonical Wnt signaling pathway"/>
    <property type="evidence" value="ECO:0007669"/>
    <property type="project" value="InterPro"/>
</dbReference>
<dbReference type="InterPro" id="IPR043581">
    <property type="entry name" value="Axin-like"/>
</dbReference>
<dbReference type="SMART" id="SM00315">
    <property type="entry name" value="RGS"/>
    <property type="match status" value="1"/>
</dbReference>
<dbReference type="Proteomes" id="UP000479000">
    <property type="component" value="Unassembled WGS sequence"/>
</dbReference>
<keyword evidence="2" id="KW-0963">Cytoplasm</keyword>
<feature type="compositionally biased region" description="Low complexity" evidence="3">
    <location>
        <begin position="727"/>
        <end position="740"/>
    </location>
</feature>
<evidence type="ECO:0000259" key="5">
    <source>
        <dbReference type="PROSITE" id="PS50132"/>
    </source>
</evidence>
<dbReference type="Gene3D" id="1.10.196.10">
    <property type="match status" value="1"/>
</dbReference>
<feature type="region of interest" description="Disordered" evidence="3">
    <location>
        <begin position="754"/>
        <end position="835"/>
    </location>
</feature>
<feature type="chain" id="PRO_5026159705" description="RGS domain-containing protein" evidence="4">
    <location>
        <begin position="22"/>
        <end position="835"/>
    </location>
</feature>
<dbReference type="GO" id="GO:0032436">
    <property type="term" value="P:positive regulation of proteasomal ubiquitin-dependent protein catabolic process"/>
    <property type="evidence" value="ECO:0007669"/>
    <property type="project" value="TreeGrafter"/>
</dbReference>
<dbReference type="GO" id="GO:0008013">
    <property type="term" value="F:beta-catenin binding"/>
    <property type="evidence" value="ECO:0007669"/>
    <property type="project" value="TreeGrafter"/>
</dbReference>
<feature type="non-terminal residue" evidence="6">
    <location>
        <position position="835"/>
    </location>
</feature>
<evidence type="ECO:0000256" key="2">
    <source>
        <dbReference type="ARBA" id="ARBA00022490"/>
    </source>
</evidence>
<evidence type="ECO:0000256" key="4">
    <source>
        <dbReference type="SAM" id="SignalP"/>
    </source>
</evidence>
<dbReference type="GO" id="GO:0005886">
    <property type="term" value="C:plasma membrane"/>
    <property type="evidence" value="ECO:0007669"/>
    <property type="project" value="TreeGrafter"/>
</dbReference>
<feature type="compositionally biased region" description="Polar residues" evidence="3">
    <location>
        <begin position="122"/>
        <end position="133"/>
    </location>
</feature>
<dbReference type="GO" id="GO:0019901">
    <property type="term" value="F:protein kinase binding"/>
    <property type="evidence" value="ECO:0007669"/>
    <property type="project" value="TreeGrafter"/>
</dbReference>
<gene>
    <name evidence="6" type="ORF">NTEN_LOCUS4284</name>
</gene>
<feature type="region of interest" description="Disordered" evidence="3">
    <location>
        <begin position="585"/>
        <end position="742"/>
    </location>
</feature>
<dbReference type="Pfam" id="PF08833">
    <property type="entry name" value="Axin_b-cat_bind"/>
    <property type="match status" value="1"/>
</dbReference>
<dbReference type="PANTHER" id="PTHR46102:SF2">
    <property type="entry name" value="AXIN"/>
    <property type="match status" value="1"/>
</dbReference>
<feature type="compositionally biased region" description="Low complexity" evidence="3">
    <location>
        <begin position="112"/>
        <end position="121"/>
    </location>
</feature>
<dbReference type="InterPro" id="IPR016137">
    <property type="entry name" value="RGS"/>
</dbReference>
<feature type="region of interest" description="Disordered" evidence="3">
    <location>
        <begin position="185"/>
        <end position="209"/>
    </location>
</feature>
<dbReference type="PANTHER" id="PTHR46102">
    <property type="entry name" value="AXIN"/>
    <property type="match status" value="1"/>
</dbReference>